<dbReference type="EMBL" id="CAMXCT020005169">
    <property type="protein sequence ID" value="CAL1164983.1"/>
    <property type="molecule type" value="Genomic_DNA"/>
</dbReference>
<keyword evidence="3" id="KW-1185">Reference proteome</keyword>
<comment type="caution">
    <text evidence="1">The sequence shown here is derived from an EMBL/GenBank/DDBJ whole genome shotgun (WGS) entry which is preliminary data.</text>
</comment>
<reference evidence="1" key="1">
    <citation type="submission" date="2022-10" db="EMBL/GenBank/DDBJ databases">
        <authorList>
            <person name="Chen Y."/>
            <person name="Dougan E. K."/>
            <person name="Chan C."/>
            <person name="Rhodes N."/>
            <person name="Thang M."/>
        </authorList>
    </citation>
    <scope>NUCLEOTIDE SEQUENCE</scope>
</reference>
<accession>A0A9P1GFX6</accession>
<dbReference type="Proteomes" id="UP001152797">
    <property type="component" value="Unassembled WGS sequence"/>
</dbReference>
<dbReference type="AlphaFoldDB" id="A0A9P1GFX6"/>
<evidence type="ECO:0000313" key="3">
    <source>
        <dbReference type="Proteomes" id="UP001152797"/>
    </source>
</evidence>
<protein>
    <submittedName>
        <fullName evidence="1">Uncharacterized protein</fullName>
    </submittedName>
</protein>
<dbReference type="EMBL" id="CAMXCT030005169">
    <property type="protein sequence ID" value="CAL4798920.1"/>
    <property type="molecule type" value="Genomic_DNA"/>
</dbReference>
<reference evidence="2 3" key="2">
    <citation type="submission" date="2024-05" db="EMBL/GenBank/DDBJ databases">
        <authorList>
            <person name="Chen Y."/>
            <person name="Shah S."/>
            <person name="Dougan E. K."/>
            <person name="Thang M."/>
            <person name="Chan C."/>
        </authorList>
    </citation>
    <scope>NUCLEOTIDE SEQUENCE [LARGE SCALE GENOMIC DNA]</scope>
</reference>
<dbReference type="EMBL" id="CAMXCT010005169">
    <property type="protein sequence ID" value="CAI4011608.1"/>
    <property type="molecule type" value="Genomic_DNA"/>
</dbReference>
<organism evidence="1">
    <name type="scientific">Cladocopium goreaui</name>
    <dbReference type="NCBI Taxonomy" id="2562237"/>
    <lineage>
        <taxon>Eukaryota</taxon>
        <taxon>Sar</taxon>
        <taxon>Alveolata</taxon>
        <taxon>Dinophyceae</taxon>
        <taxon>Suessiales</taxon>
        <taxon>Symbiodiniaceae</taxon>
        <taxon>Cladocopium</taxon>
    </lineage>
</organism>
<evidence type="ECO:0000313" key="2">
    <source>
        <dbReference type="EMBL" id="CAL4798920.1"/>
    </source>
</evidence>
<dbReference type="OrthoDB" id="446582at2759"/>
<gene>
    <name evidence="1" type="ORF">C1SCF055_LOCUS36753</name>
</gene>
<name>A0A9P1GFX6_9DINO</name>
<evidence type="ECO:0000313" key="1">
    <source>
        <dbReference type="EMBL" id="CAI4011608.1"/>
    </source>
</evidence>
<sequence length="202" mass="23734">MDCTGMALSWEQTPDVRSLVRKNQKLLVYPEGAKVCEPTRSNCVQNEHMLRPLLHKLSRTPAWHLPHLDPLQIELALLSEKLGVRIGDKGVYAPAVELKKLLSFIKRRVRRKEDVRFHQLLLLLDPSIKDWEGFQTIRSDEFFDTLNILEHIRAYRLLRSLLSFVIVFGRQWKDLIAHKRTGLHRQLHGDRQVIQEHWLAGW</sequence>
<proteinExistence type="predicted"/>